<evidence type="ECO:0000313" key="7">
    <source>
        <dbReference type="EMBL" id="KAJ6645535.1"/>
    </source>
</evidence>
<organism evidence="7 8">
    <name type="scientific">Pseudolycoriella hygida</name>
    <dbReference type="NCBI Taxonomy" id="35572"/>
    <lineage>
        <taxon>Eukaryota</taxon>
        <taxon>Metazoa</taxon>
        <taxon>Ecdysozoa</taxon>
        <taxon>Arthropoda</taxon>
        <taxon>Hexapoda</taxon>
        <taxon>Insecta</taxon>
        <taxon>Pterygota</taxon>
        <taxon>Neoptera</taxon>
        <taxon>Endopterygota</taxon>
        <taxon>Diptera</taxon>
        <taxon>Nematocera</taxon>
        <taxon>Sciaroidea</taxon>
        <taxon>Sciaridae</taxon>
        <taxon>Pseudolycoriella</taxon>
    </lineage>
</organism>
<dbReference type="InterPro" id="IPR000301">
    <property type="entry name" value="Tetraspanin_animals"/>
</dbReference>
<comment type="caution">
    <text evidence="7">The sequence shown here is derived from an EMBL/GenBank/DDBJ whole genome shotgun (WGS) entry which is preliminary data.</text>
</comment>
<evidence type="ECO:0000313" key="8">
    <source>
        <dbReference type="Proteomes" id="UP001151699"/>
    </source>
</evidence>
<keyword evidence="8" id="KW-1185">Reference proteome</keyword>
<dbReference type="EMBL" id="WJQU01000001">
    <property type="protein sequence ID" value="KAJ6645535.1"/>
    <property type="molecule type" value="Genomic_DNA"/>
</dbReference>
<dbReference type="PANTHER" id="PTHR19282:SF544">
    <property type="entry name" value="TETRASPANIN"/>
    <property type="match status" value="1"/>
</dbReference>
<dbReference type="SUPFAM" id="SSF48652">
    <property type="entry name" value="Tetraspanin"/>
    <property type="match status" value="1"/>
</dbReference>
<accession>A0A9Q0S6V4</accession>
<evidence type="ECO:0000256" key="4">
    <source>
        <dbReference type="ARBA" id="ARBA00022989"/>
    </source>
</evidence>
<dbReference type="Gene3D" id="1.10.1450.10">
    <property type="entry name" value="Tetraspanin"/>
    <property type="match status" value="1"/>
</dbReference>
<dbReference type="Proteomes" id="UP001151699">
    <property type="component" value="Chromosome A"/>
</dbReference>
<name>A0A9Q0S6V4_9DIPT</name>
<dbReference type="AlphaFoldDB" id="A0A9Q0S6V4"/>
<evidence type="ECO:0000256" key="3">
    <source>
        <dbReference type="ARBA" id="ARBA00022692"/>
    </source>
</evidence>
<comment type="similarity">
    <text evidence="2 6">Belongs to the tetraspanin (TM4SF) family.</text>
</comment>
<reference evidence="7" key="1">
    <citation type="submission" date="2022-07" db="EMBL/GenBank/DDBJ databases">
        <authorList>
            <person name="Trinca V."/>
            <person name="Uliana J.V.C."/>
            <person name="Torres T.T."/>
            <person name="Ward R.J."/>
            <person name="Monesi N."/>
        </authorList>
    </citation>
    <scope>NUCLEOTIDE SEQUENCE</scope>
    <source>
        <strain evidence="7">HSMRA1968</strain>
        <tissue evidence="7">Whole embryos</tissue>
    </source>
</reference>
<dbReference type="PIRSF" id="PIRSF002419">
    <property type="entry name" value="Tetraspanin"/>
    <property type="match status" value="1"/>
</dbReference>
<dbReference type="InterPro" id="IPR008952">
    <property type="entry name" value="Tetraspanin_EC2_sf"/>
</dbReference>
<dbReference type="CDD" id="cd03155">
    <property type="entry name" value="CD151_like_LEL"/>
    <property type="match status" value="1"/>
</dbReference>
<dbReference type="InterPro" id="IPR018499">
    <property type="entry name" value="Tetraspanin/Peripherin"/>
</dbReference>
<dbReference type="PANTHER" id="PTHR19282">
    <property type="entry name" value="TETRASPANIN"/>
    <property type="match status" value="1"/>
</dbReference>
<feature type="transmembrane region" description="Helical" evidence="6">
    <location>
        <begin position="12"/>
        <end position="30"/>
    </location>
</feature>
<dbReference type="PRINTS" id="PR00259">
    <property type="entry name" value="TMFOUR"/>
</dbReference>
<sequence length="238" mass="27166">MLNGWPLETIKMSGVLVTVVSIWTLFWKHQYTSLLPTRSYVIGTYALLAAGCLSVLGSLIGLCGICRQFKTLVLLYIYLLLMVFLLEANVGGLAYIYENQVTEDLQQTLNTTFLENYGIDEEKTNAIDRMQQEYTCCGAFRFEDWRYSHWLRSERTDLLRTTNNRLVPDSCCITMSERCGIRDHPSNIPYTGCVYKFLDELRDHLNIVAAVGSGICVVQIFGMVLAIILYIKLRNVDK</sequence>
<feature type="transmembrane region" description="Helical" evidence="6">
    <location>
        <begin position="42"/>
        <end position="66"/>
    </location>
</feature>
<feature type="transmembrane region" description="Helical" evidence="6">
    <location>
        <begin position="207"/>
        <end position="231"/>
    </location>
</feature>
<dbReference type="OrthoDB" id="9993879at2759"/>
<dbReference type="GO" id="GO:0005886">
    <property type="term" value="C:plasma membrane"/>
    <property type="evidence" value="ECO:0007669"/>
    <property type="project" value="TreeGrafter"/>
</dbReference>
<feature type="transmembrane region" description="Helical" evidence="6">
    <location>
        <begin position="73"/>
        <end position="97"/>
    </location>
</feature>
<gene>
    <name evidence="7" type="primary">TSPAN11_1</name>
    <name evidence="7" type="ORF">Bhyg_00741</name>
</gene>
<proteinExistence type="inferred from homology"/>
<evidence type="ECO:0000256" key="1">
    <source>
        <dbReference type="ARBA" id="ARBA00004141"/>
    </source>
</evidence>
<keyword evidence="5 6" id="KW-0472">Membrane</keyword>
<keyword evidence="3 6" id="KW-0812">Transmembrane</keyword>
<evidence type="ECO:0000256" key="5">
    <source>
        <dbReference type="ARBA" id="ARBA00023136"/>
    </source>
</evidence>
<dbReference type="Pfam" id="PF00335">
    <property type="entry name" value="Tetraspanin"/>
    <property type="match status" value="1"/>
</dbReference>
<evidence type="ECO:0000256" key="2">
    <source>
        <dbReference type="ARBA" id="ARBA00006840"/>
    </source>
</evidence>
<keyword evidence="4 6" id="KW-1133">Transmembrane helix</keyword>
<comment type="subcellular location">
    <subcellularLocation>
        <location evidence="1 6">Membrane</location>
        <topology evidence="1 6">Multi-pass membrane protein</topology>
    </subcellularLocation>
</comment>
<evidence type="ECO:0000256" key="6">
    <source>
        <dbReference type="RuleBase" id="RU361218"/>
    </source>
</evidence>
<protein>
    <recommendedName>
        <fullName evidence="6">Tetraspanin</fullName>
    </recommendedName>
</protein>